<proteinExistence type="predicted"/>
<evidence type="ECO:0000256" key="5">
    <source>
        <dbReference type="ARBA" id="ARBA00022692"/>
    </source>
</evidence>
<evidence type="ECO:0000256" key="3">
    <source>
        <dbReference type="ARBA" id="ARBA00022475"/>
    </source>
</evidence>
<dbReference type="InterPro" id="IPR030392">
    <property type="entry name" value="S74_ICA"/>
</dbReference>
<feature type="domain" description="Peptidase S74" evidence="19">
    <location>
        <begin position="854"/>
        <end position="1028"/>
    </location>
</feature>
<dbReference type="GO" id="GO:0004714">
    <property type="term" value="F:transmembrane receptor protein tyrosine kinase activity"/>
    <property type="evidence" value="ECO:0007669"/>
    <property type="project" value="UniProtKB-EC"/>
</dbReference>
<dbReference type="Pfam" id="PF13884">
    <property type="entry name" value="Peptidase_S74"/>
    <property type="match status" value="1"/>
</dbReference>
<evidence type="ECO:0000256" key="14">
    <source>
        <dbReference type="ARBA" id="ARBA00023170"/>
    </source>
</evidence>
<sequence length="1077" mass="108721">MQRLLRFTLPLAAALGLSLAARAQTPNAVGIGTTAPAASALLDLSSTTKGFLAPRMTAAERTAISSPARGLLVYQTDGLQLGFWYYTGTSWTYLNPAPAGDNLGSHTASQGLNMNGNAISFGTFLGQQLNLWNADYGIGIQPGTLAFRSGDNFVWYRRGVYSATQNDAGQGGSLQMILNDAGNLGLGGLTAPANRLDLALGSRTGTHATGRALYATGDFGEASGGVEFRHSNGTQGVGIGFNSLYASGSNANQYLNLMPKGTGGVGIGTLTPTEKLDVAGNVKISGTGNGLIFPDGSKQTTATTGGDNLGNHTATQNLNLADKLLVGNGGAAGLSITNAGNVGIGGAAAASAALDVNSTSKGLLPPRLSEAQRDAIPTPAPGLLVYNTSTGALNQWDGTRWISYLSVSNANTIPSTTFNFTGGPQTYRVPLGVTKLAVDLAGGAGSTNIVGGTFQEGGRGGRVQATLTVTPGQELTIYVGGNGNYGGNNNNNGGGGGGTDISIGGTRVLVAGGGGAAGQPGRYGPGWGTGSPGGPGGGTVGGAGAGAAGGQGGTGTGPGAGGANAGLYYTPGNSGAGAIGGSPVSLYDAVSGGGGGGYYGGGSGGAGYYGAASGGGGGSSYAAPGQTSNVVHTQGYQTLHGYVTITPAPGVPAPVLNGANFQNVPGDNLGNHQATQALQFPATTSSKVNLFNGDYTIGVQGGTQYFRTGDAFAWFKGGGHNDGQFNSGGGAVQMVLTGGGSLGLGTSSPVAKFDIPTGSVRLPGAGGSDTWFNYPGDNKNYLRGSTIIADGGGYVGIGTSSPAYPLDVNGSVTPGNFTYGYLNTGGAGGNATSTGPISIRASHRILATEFNANSDRRLKTIIGLSDKAADLALLRQLRITDYQMRDRVQYGQRRFKKVIAQEVEQVFPQAVNQQVGFLPDVYALATQAELQADSLLVLTLPATPATAPKAGQRVKLIGKTGEVIGTVKAASGQQLVLRGARQLAGQSVFVFGLEHPDVRSVDYEALAMLNVSATQELARQVQELQQQNARLQQQNQAQSGRLDQQQATLQTQAAQTAELAQRLKALEALLGARADGR</sequence>
<evidence type="ECO:0000256" key="1">
    <source>
        <dbReference type="ARBA" id="ARBA00004251"/>
    </source>
</evidence>
<evidence type="ECO:0000313" key="20">
    <source>
        <dbReference type="EMBL" id="RTQ51569.1"/>
    </source>
</evidence>
<keyword evidence="15" id="KW-0325">Glycoprotein</keyword>
<dbReference type="OrthoDB" id="946948at2"/>
<evidence type="ECO:0000256" key="12">
    <source>
        <dbReference type="ARBA" id="ARBA00023137"/>
    </source>
</evidence>
<dbReference type="Pfam" id="PF12810">
    <property type="entry name" value="ALK_LTK_GRD"/>
    <property type="match status" value="1"/>
</dbReference>
<evidence type="ECO:0000256" key="18">
    <source>
        <dbReference type="SAM" id="SignalP"/>
    </source>
</evidence>
<evidence type="ECO:0000256" key="2">
    <source>
        <dbReference type="ARBA" id="ARBA00011902"/>
    </source>
</evidence>
<evidence type="ECO:0000256" key="10">
    <source>
        <dbReference type="ARBA" id="ARBA00022989"/>
    </source>
</evidence>
<evidence type="ECO:0000256" key="11">
    <source>
        <dbReference type="ARBA" id="ARBA00023136"/>
    </source>
</evidence>
<comment type="subcellular location">
    <subcellularLocation>
        <location evidence="1">Cell membrane</location>
        <topology evidence="1">Single-pass type I membrane protein</topology>
    </subcellularLocation>
</comment>
<reference evidence="20 21" key="1">
    <citation type="submission" date="2018-12" db="EMBL/GenBank/DDBJ databases">
        <title>Hymenobacter gummosus sp. nov., isolated from a spring.</title>
        <authorList>
            <person name="Nie L."/>
        </authorList>
    </citation>
    <scope>NUCLEOTIDE SEQUENCE [LARGE SCALE GENOMIC DNA]</scope>
    <source>
        <strain evidence="20 21">KCTC 52166</strain>
    </source>
</reference>
<evidence type="ECO:0000256" key="15">
    <source>
        <dbReference type="ARBA" id="ARBA00023180"/>
    </source>
</evidence>
<dbReference type="RefSeq" id="WP_126692460.1">
    <property type="nucleotide sequence ID" value="NZ_RXOF01000003.1"/>
</dbReference>
<organism evidence="20 21">
    <name type="scientific">Hymenobacter gummosus</name>
    <dbReference type="NCBI Taxonomy" id="1776032"/>
    <lineage>
        <taxon>Bacteria</taxon>
        <taxon>Pseudomonadati</taxon>
        <taxon>Bacteroidota</taxon>
        <taxon>Cytophagia</taxon>
        <taxon>Cytophagales</taxon>
        <taxon>Hymenobacteraceae</taxon>
        <taxon>Hymenobacter</taxon>
    </lineage>
</organism>
<evidence type="ECO:0000256" key="16">
    <source>
        <dbReference type="SAM" id="Coils"/>
    </source>
</evidence>
<keyword evidence="9" id="KW-0067">ATP-binding</keyword>
<keyword evidence="21" id="KW-1185">Reference proteome</keyword>
<evidence type="ECO:0000256" key="8">
    <source>
        <dbReference type="ARBA" id="ARBA00022777"/>
    </source>
</evidence>
<feature type="chain" id="PRO_5018694237" description="receptor protein-tyrosine kinase" evidence="18">
    <location>
        <begin position="24"/>
        <end position="1077"/>
    </location>
</feature>
<feature type="region of interest" description="Disordered" evidence="17">
    <location>
        <begin position="514"/>
        <end position="552"/>
    </location>
</feature>
<dbReference type="EC" id="2.7.10.1" evidence="2"/>
<evidence type="ECO:0000256" key="9">
    <source>
        <dbReference type="ARBA" id="ARBA00022840"/>
    </source>
</evidence>
<evidence type="ECO:0000313" key="21">
    <source>
        <dbReference type="Proteomes" id="UP000282184"/>
    </source>
</evidence>
<protein>
    <recommendedName>
        <fullName evidence="2">receptor protein-tyrosine kinase</fullName>
        <ecNumber evidence="2">2.7.10.1</ecNumber>
    </recommendedName>
</protein>
<keyword evidence="8" id="KW-0418">Kinase</keyword>
<dbReference type="InterPro" id="IPR055163">
    <property type="entry name" value="ALK/LTK-like_GRD"/>
</dbReference>
<keyword evidence="16" id="KW-0175">Coiled coil</keyword>
<evidence type="ECO:0000256" key="17">
    <source>
        <dbReference type="SAM" id="MobiDB-lite"/>
    </source>
</evidence>
<keyword evidence="12" id="KW-0829">Tyrosine-protein kinase</keyword>
<comment type="caution">
    <text evidence="20">The sequence shown here is derived from an EMBL/GenBank/DDBJ whole genome shotgun (WGS) entry which is preliminary data.</text>
</comment>
<keyword evidence="4" id="KW-0808">Transferase</keyword>
<keyword evidence="11" id="KW-0472">Membrane</keyword>
<dbReference type="GO" id="GO:0005524">
    <property type="term" value="F:ATP binding"/>
    <property type="evidence" value="ECO:0007669"/>
    <property type="project" value="UniProtKB-KW"/>
</dbReference>
<keyword evidence="6 18" id="KW-0732">Signal</keyword>
<evidence type="ECO:0000256" key="4">
    <source>
        <dbReference type="ARBA" id="ARBA00022679"/>
    </source>
</evidence>
<evidence type="ECO:0000259" key="19">
    <source>
        <dbReference type="PROSITE" id="PS51688"/>
    </source>
</evidence>
<feature type="coiled-coil region" evidence="16">
    <location>
        <begin position="1010"/>
        <end position="1069"/>
    </location>
</feature>
<keyword evidence="3" id="KW-1003">Cell membrane</keyword>
<gene>
    <name evidence="20" type="ORF">EJV47_07150</name>
</gene>
<name>A0A3S0JFQ9_9BACT</name>
<dbReference type="GO" id="GO:0005886">
    <property type="term" value="C:plasma membrane"/>
    <property type="evidence" value="ECO:0007669"/>
    <property type="project" value="UniProtKB-SubCell"/>
</dbReference>
<evidence type="ECO:0000256" key="13">
    <source>
        <dbReference type="ARBA" id="ARBA00023157"/>
    </source>
</evidence>
<keyword evidence="7" id="KW-0547">Nucleotide-binding</keyword>
<dbReference type="PROSITE" id="PS51688">
    <property type="entry name" value="ICA"/>
    <property type="match status" value="1"/>
</dbReference>
<dbReference type="AlphaFoldDB" id="A0A3S0JFQ9"/>
<keyword evidence="14" id="KW-0675">Receptor</keyword>
<keyword evidence="5" id="KW-0812">Transmembrane</keyword>
<evidence type="ECO:0000256" key="7">
    <source>
        <dbReference type="ARBA" id="ARBA00022741"/>
    </source>
</evidence>
<keyword evidence="10" id="KW-1133">Transmembrane helix</keyword>
<keyword evidence="13" id="KW-1015">Disulfide bond</keyword>
<dbReference type="EMBL" id="RXOF01000003">
    <property type="protein sequence ID" value="RTQ51569.1"/>
    <property type="molecule type" value="Genomic_DNA"/>
</dbReference>
<accession>A0A3S0JFQ9</accession>
<evidence type="ECO:0000256" key="6">
    <source>
        <dbReference type="ARBA" id="ARBA00022729"/>
    </source>
</evidence>
<dbReference type="Proteomes" id="UP000282184">
    <property type="component" value="Unassembled WGS sequence"/>
</dbReference>
<feature type="signal peptide" evidence="18">
    <location>
        <begin position="1"/>
        <end position="23"/>
    </location>
</feature>